<dbReference type="Pfam" id="PF07007">
    <property type="entry name" value="LprI"/>
    <property type="match status" value="1"/>
</dbReference>
<dbReference type="PANTHER" id="PTHR39176">
    <property type="entry name" value="PERIPLASMIC PROTEIN-RELATED"/>
    <property type="match status" value="1"/>
</dbReference>
<evidence type="ECO:0000256" key="1">
    <source>
        <dbReference type="SAM" id="SignalP"/>
    </source>
</evidence>
<dbReference type="PANTHER" id="PTHR39176:SF1">
    <property type="entry name" value="PERIPLASMIC PROTEIN"/>
    <property type="match status" value="1"/>
</dbReference>
<name>A0ABV2M248_9FIRM</name>
<keyword evidence="1" id="KW-0732">Signal</keyword>
<dbReference type="RefSeq" id="WP_257464578.1">
    <property type="nucleotide sequence ID" value="NZ_JANJZT010000011.1"/>
</dbReference>
<feature type="chain" id="PRO_5047261827" evidence="1">
    <location>
        <begin position="29"/>
        <end position="320"/>
    </location>
</feature>
<evidence type="ECO:0000259" key="2">
    <source>
        <dbReference type="Pfam" id="PF07007"/>
    </source>
</evidence>
<comment type="caution">
    <text evidence="3">The sequence shown here is derived from an EMBL/GenBank/DDBJ whole genome shotgun (WGS) entry which is preliminary data.</text>
</comment>
<accession>A0ABV2M248</accession>
<feature type="domain" description="Lysozyme inhibitor LprI-like N-terminal" evidence="2">
    <location>
        <begin position="229"/>
        <end position="315"/>
    </location>
</feature>
<evidence type="ECO:0000313" key="3">
    <source>
        <dbReference type="EMBL" id="MET3750528.1"/>
    </source>
</evidence>
<dbReference type="InterPro" id="IPR009739">
    <property type="entry name" value="LprI-like_N"/>
</dbReference>
<gene>
    <name evidence="3" type="ORF">ABID24_001780</name>
</gene>
<sequence>MRKKTAGLAALICAAGLISVTQTDTVLADGGFSYEDVANREFLFCSGAGAWSTVLTINEDGTFEGYYHDTDMGSRGEEYPSGTRYVCNFSGQFTEPVQVNEYTYSAQLQTLQCEQEPGTEEIIEGIKNMYSEPYGLDNAENILFYMEGAPIAELPEGYRSWVGYLDLANLQETSLPFIGLYNEAAQQGFSSAVKEGSAPVTEETSDIDAELTETESKAAELQSRIDSALAQADINILSGELYKLWDDELNSIWGRLKTILPADTMEQLTDEEIAWIEEKEAAVAAAGREAAGGSMQPMLENLKGSELTKARVYVLAEYLR</sequence>
<evidence type="ECO:0000313" key="4">
    <source>
        <dbReference type="Proteomes" id="UP001549106"/>
    </source>
</evidence>
<organism evidence="3 4">
    <name type="scientific">Blautia caecimuris</name>
    <dbReference type="NCBI Taxonomy" id="1796615"/>
    <lineage>
        <taxon>Bacteria</taxon>
        <taxon>Bacillati</taxon>
        <taxon>Bacillota</taxon>
        <taxon>Clostridia</taxon>
        <taxon>Lachnospirales</taxon>
        <taxon>Lachnospiraceae</taxon>
        <taxon>Blautia</taxon>
    </lineage>
</organism>
<feature type="signal peptide" evidence="1">
    <location>
        <begin position="1"/>
        <end position="28"/>
    </location>
</feature>
<dbReference type="Proteomes" id="UP001549106">
    <property type="component" value="Unassembled WGS sequence"/>
</dbReference>
<dbReference type="EMBL" id="JBEPMJ010000011">
    <property type="protein sequence ID" value="MET3750528.1"/>
    <property type="molecule type" value="Genomic_DNA"/>
</dbReference>
<proteinExistence type="predicted"/>
<dbReference type="Gene3D" id="1.20.1270.180">
    <property type="match status" value="1"/>
</dbReference>
<reference evidence="3 4" key="1">
    <citation type="submission" date="2024-06" db="EMBL/GenBank/DDBJ databases">
        <title>Genomic Encyclopedia of Type Strains, Phase IV (KMG-IV): sequencing the most valuable type-strain genomes for metagenomic binning, comparative biology and taxonomic classification.</title>
        <authorList>
            <person name="Goeker M."/>
        </authorList>
    </citation>
    <scope>NUCLEOTIDE SEQUENCE [LARGE SCALE GENOMIC DNA]</scope>
    <source>
        <strain evidence="3 4">DSM 29492</strain>
    </source>
</reference>
<keyword evidence="4" id="KW-1185">Reference proteome</keyword>
<protein>
    <submittedName>
        <fullName evidence="3">Uncharacterized protein YecT (DUF1311 family)</fullName>
    </submittedName>
</protein>